<keyword evidence="15" id="KW-1185">Reference proteome</keyword>
<evidence type="ECO:0000256" key="6">
    <source>
        <dbReference type="ARBA" id="ARBA00022676"/>
    </source>
</evidence>
<comment type="caution">
    <text evidence="14">The sequence shown here is derived from an EMBL/GenBank/DDBJ whole genome shotgun (WGS) entry which is preliminary data.</text>
</comment>
<dbReference type="PIRSF" id="PIRSF006250">
    <property type="entry name" value="NadC_ModD"/>
    <property type="match status" value="1"/>
</dbReference>
<dbReference type="Pfam" id="PF02749">
    <property type="entry name" value="QRPTase_N"/>
    <property type="match status" value="1"/>
</dbReference>
<comment type="pathway">
    <text evidence="2">Cofactor biosynthesis; NAD(+) biosynthesis; nicotinate D-ribonucleotide from quinolinate: step 1/1.</text>
</comment>
<evidence type="ECO:0000256" key="8">
    <source>
        <dbReference type="ARBA" id="ARBA00033102"/>
    </source>
</evidence>
<evidence type="ECO:0000259" key="13">
    <source>
        <dbReference type="Pfam" id="PF02749"/>
    </source>
</evidence>
<protein>
    <recommendedName>
        <fullName evidence="4">nicotinate-nucleotide diphosphorylase (carboxylating)</fullName>
        <ecNumber evidence="4">2.4.2.19</ecNumber>
    </recommendedName>
    <alternativeName>
        <fullName evidence="8">Quinolinate phosphoribosyltransferase [decarboxylating]</fullName>
    </alternativeName>
</protein>
<dbReference type="InterPro" id="IPR027277">
    <property type="entry name" value="NadC/ModD"/>
</dbReference>
<gene>
    <name evidence="14" type="ORF">H4W27_000718</name>
</gene>
<reference evidence="14 15" key="1">
    <citation type="submission" date="2020-10" db="EMBL/GenBank/DDBJ databases">
        <title>Sequencing the genomes of 1000 actinobacteria strains.</title>
        <authorList>
            <person name="Klenk H.-P."/>
        </authorList>
    </citation>
    <scope>NUCLEOTIDE SEQUENCE [LARGE SCALE GENOMIC DNA]</scope>
    <source>
        <strain evidence="14 15">DSM 15666</strain>
    </source>
</reference>
<keyword evidence="6 10" id="KW-0328">Glycosyltransferase</keyword>
<evidence type="ECO:0000256" key="7">
    <source>
        <dbReference type="ARBA" id="ARBA00022679"/>
    </source>
</evidence>
<feature type="domain" description="Quinolinate phosphoribosyl transferase C-terminal" evidence="12">
    <location>
        <begin position="113"/>
        <end position="282"/>
    </location>
</feature>
<proteinExistence type="inferred from homology"/>
<dbReference type="Gene3D" id="3.90.1170.20">
    <property type="entry name" value="Quinolinate phosphoribosyl transferase, N-terminal domain"/>
    <property type="match status" value="1"/>
</dbReference>
<dbReference type="InterPro" id="IPR013785">
    <property type="entry name" value="Aldolase_TIM"/>
</dbReference>
<dbReference type="InterPro" id="IPR004393">
    <property type="entry name" value="NadC"/>
</dbReference>
<evidence type="ECO:0000256" key="2">
    <source>
        <dbReference type="ARBA" id="ARBA00004893"/>
    </source>
</evidence>
<evidence type="ECO:0000313" key="15">
    <source>
        <dbReference type="Proteomes" id="UP000643525"/>
    </source>
</evidence>
<comment type="catalytic activity">
    <reaction evidence="9">
        <text>nicotinate beta-D-ribonucleotide + CO2 + diphosphate = quinolinate + 5-phospho-alpha-D-ribose 1-diphosphate + 2 H(+)</text>
        <dbReference type="Rhea" id="RHEA:12733"/>
        <dbReference type="ChEBI" id="CHEBI:15378"/>
        <dbReference type="ChEBI" id="CHEBI:16526"/>
        <dbReference type="ChEBI" id="CHEBI:29959"/>
        <dbReference type="ChEBI" id="CHEBI:33019"/>
        <dbReference type="ChEBI" id="CHEBI:57502"/>
        <dbReference type="ChEBI" id="CHEBI:58017"/>
        <dbReference type="EC" id="2.4.2.19"/>
    </reaction>
</comment>
<dbReference type="CDD" id="cd01572">
    <property type="entry name" value="QPRTase"/>
    <property type="match status" value="1"/>
</dbReference>
<evidence type="ECO:0000313" key="14">
    <source>
        <dbReference type="EMBL" id="MBE1523600.1"/>
    </source>
</evidence>
<comment type="similarity">
    <text evidence="3 10">Belongs to the NadC/ModD family.</text>
</comment>
<evidence type="ECO:0000256" key="11">
    <source>
        <dbReference type="SAM" id="MobiDB-lite"/>
    </source>
</evidence>
<evidence type="ECO:0000256" key="3">
    <source>
        <dbReference type="ARBA" id="ARBA00009400"/>
    </source>
</evidence>
<dbReference type="InterPro" id="IPR002638">
    <property type="entry name" value="Quinolinate_PRibosylTrfase_C"/>
</dbReference>
<dbReference type="Proteomes" id="UP000643525">
    <property type="component" value="Unassembled WGS sequence"/>
</dbReference>
<dbReference type="SUPFAM" id="SSF51690">
    <property type="entry name" value="Nicotinate/Quinolinate PRTase C-terminal domain-like"/>
    <property type="match status" value="1"/>
</dbReference>
<keyword evidence="7 10" id="KW-0808">Transferase</keyword>
<evidence type="ECO:0000259" key="12">
    <source>
        <dbReference type="Pfam" id="PF01729"/>
    </source>
</evidence>
<feature type="domain" description="Quinolinate phosphoribosyl transferase N-terminal" evidence="13">
    <location>
        <begin position="26"/>
        <end position="111"/>
    </location>
</feature>
<dbReference type="InterPro" id="IPR036068">
    <property type="entry name" value="Nicotinate_pribotase-like_C"/>
</dbReference>
<comment type="function">
    <text evidence="1">Involved in the catabolism of quinolinic acid (QA).</text>
</comment>
<evidence type="ECO:0000256" key="9">
    <source>
        <dbReference type="ARBA" id="ARBA00047445"/>
    </source>
</evidence>
<evidence type="ECO:0000256" key="10">
    <source>
        <dbReference type="PIRNR" id="PIRNR006250"/>
    </source>
</evidence>
<dbReference type="EC" id="2.4.2.19" evidence="4"/>
<sequence>MDAQLSSREIDAVITLALAEDIPFGDLTSLAFVPAQATAQAQLVAREPGVLAGGEIFARTFAALDADVVVRLQTDDGARFRSGDVLARVQGPARAILGAERVALNLIQRLSGVATLTSDHVAAVAGTGVRVTDTRKTTPGLRALERYAVRCGGGHNHRFSLSDAVMAKDNHLALVGDSPQALTAAIRGARERLPHTTHIEVEVDRVDQIDAVLTGGADTIMLDNFSLEDLRRGVDLIGDKALIEASGGVDLETIGAIAATGVDIISVGALTHGARALDLGLDMGLDMELDASGDRGLDVSGDMGADAGGDTSGDAAGLELPRP</sequence>
<evidence type="ECO:0000256" key="4">
    <source>
        <dbReference type="ARBA" id="ARBA00011944"/>
    </source>
</evidence>
<dbReference type="Gene3D" id="3.20.20.70">
    <property type="entry name" value="Aldolase class I"/>
    <property type="match status" value="1"/>
</dbReference>
<dbReference type="PANTHER" id="PTHR32179">
    <property type="entry name" value="NICOTINATE-NUCLEOTIDE PYROPHOSPHORYLASE [CARBOXYLATING]"/>
    <property type="match status" value="1"/>
</dbReference>
<dbReference type="RefSeq" id="WP_192594736.1">
    <property type="nucleotide sequence ID" value="NZ_BAAALJ010000001.1"/>
</dbReference>
<evidence type="ECO:0000256" key="1">
    <source>
        <dbReference type="ARBA" id="ARBA00003237"/>
    </source>
</evidence>
<keyword evidence="5" id="KW-0662">Pyridine nucleotide biosynthesis</keyword>
<dbReference type="PANTHER" id="PTHR32179:SF3">
    <property type="entry name" value="NICOTINATE-NUCLEOTIDE PYROPHOSPHORYLASE [CARBOXYLATING]"/>
    <property type="match status" value="1"/>
</dbReference>
<dbReference type="EMBL" id="JADBED010000001">
    <property type="protein sequence ID" value="MBE1523600.1"/>
    <property type="molecule type" value="Genomic_DNA"/>
</dbReference>
<dbReference type="Pfam" id="PF01729">
    <property type="entry name" value="QRPTase_C"/>
    <property type="match status" value="1"/>
</dbReference>
<feature type="region of interest" description="Disordered" evidence="11">
    <location>
        <begin position="298"/>
        <end position="323"/>
    </location>
</feature>
<accession>A0ABR9JCF0</accession>
<dbReference type="GO" id="GO:0004514">
    <property type="term" value="F:nicotinate-nucleotide diphosphorylase (carboxylating) activity"/>
    <property type="evidence" value="ECO:0007669"/>
    <property type="project" value="UniProtKB-EC"/>
</dbReference>
<dbReference type="NCBIfam" id="TIGR00078">
    <property type="entry name" value="nadC"/>
    <property type="match status" value="1"/>
</dbReference>
<name>A0ABR9JCF0_9MICC</name>
<dbReference type="SUPFAM" id="SSF54675">
    <property type="entry name" value="Nicotinate/Quinolinate PRTase N-terminal domain-like"/>
    <property type="match status" value="1"/>
</dbReference>
<evidence type="ECO:0000256" key="5">
    <source>
        <dbReference type="ARBA" id="ARBA00022642"/>
    </source>
</evidence>
<organism evidence="14 15">
    <name type="scientific">Nesterenkonia lutea</name>
    <dbReference type="NCBI Taxonomy" id="272919"/>
    <lineage>
        <taxon>Bacteria</taxon>
        <taxon>Bacillati</taxon>
        <taxon>Actinomycetota</taxon>
        <taxon>Actinomycetes</taxon>
        <taxon>Micrococcales</taxon>
        <taxon>Micrococcaceae</taxon>
        <taxon>Nesterenkonia</taxon>
    </lineage>
</organism>
<dbReference type="InterPro" id="IPR022412">
    <property type="entry name" value="Quinolinate_PRibosylTrfase_N"/>
</dbReference>
<dbReference type="InterPro" id="IPR037128">
    <property type="entry name" value="Quinolinate_PRibosylTase_N_sf"/>
</dbReference>